<keyword evidence="1" id="KW-0472">Membrane</keyword>
<dbReference type="RefSeq" id="WP_083709152.1">
    <property type="nucleotide sequence ID" value="NZ_FTNT01000001.1"/>
</dbReference>
<keyword evidence="3" id="KW-0808">Transferase</keyword>
<dbReference type="PANTHER" id="PTHR22753:SF14">
    <property type="entry name" value="MONOACYLGLYCEROL_DIACYLGLYCEROL O-ACYLTRANSFERASE"/>
    <property type="match status" value="1"/>
</dbReference>
<dbReference type="SUPFAM" id="SSF69593">
    <property type="entry name" value="Glycerol-3-phosphate (1)-acyltransferase"/>
    <property type="match status" value="1"/>
</dbReference>
<dbReference type="Proteomes" id="UP000186218">
    <property type="component" value="Unassembled WGS sequence"/>
</dbReference>
<gene>
    <name evidence="3" type="ORF">SAMN05445060_0240</name>
</gene>
<dbReference type="InterPro" id="IPR002123">
    <property type="entry name" value="Plipid/glycerol_acylTrfase"/>
</dbReference>
<dbReference type="GO" id="GO:0016020">
    <property type="term" value="C:membrane"/>
    <property type="evidence" value="ECO:0007669"/>
    <property type="project" value="TreeGrafter"/>
</dbReference>
<dbReference type="Pfam" id="PF01553">
    <property type="entry name" value="Acyltransferase"/>
    <property type="match status" value="1"/>
</dbReference>
<keyword evidence="3" id="KW-0012">Acyltransferase</keyword>
<dbReference type="OrthoDB" id="7056876at2"/>
<dbReference type="GO" id="GO:0016746">
    <property type="term" value="F:acyltransferase activity"/>
    <property type="evidence" value="ECO:0007669"/>
    <property type="project" value="UniProtKB-KW"/>
</dbReference>
<reference evidence="3 4" key="1">
    <citation type="submission" date="2017-01" db="EMBL/GenBank/DDBJ databases">
        <authorList>
            <person name="Mah S.A."/>
            <person name="Swanson W.J."/>
            <person name="Moy G.W."/>
            <person name="Vacquier V.D."/>
        </authorList>
    </citation>
    <scope>NUCLEOTIDE SEQUENCE [LARGE SCALE GENOMIC DNA]</scope>
    <source>
        <strain evidence="3 4">CPCC 203464</strain>
    </source>
</reference>
<dbReference type="EMBL" id="FTNT01000001">
    <property type="protein sequence ID" value="SIR64917.1"/>
    <property type="molecule type" value="Genomic_DNA"/>
</dbReference>
<evidence type="ECO:0000313" key="3">
    <source>
        <dbReference type="EMBL" id="SIR64917.1"/>
    </source>
</evidence>
<keyword evidence="1" id="KW-1133">Transmembrane helix</keyword>
<keyword evidence="1" id="KW-0812">Transmembrane</keyword>
<dbReference type="STRING" id="1344003.SAMN05445060_0240"/>
<evidence type="ECO:0000313" key="4">
    <source>
        <dbReference type="Proteomes" id="UP000186218"/>
    </source>
</evidence>
<feature type="domain" description="Phospholipid/glycerol acyltransferase" evidence="2">
    <location>
        <begin position="67"/>
        <end position="188"/>
    </location>
</feature>
<accession>A0A1N7CN68</accession>
<proteinExistence type="predicted"/>
<keyword evidence="4" id="KW-1185">Reference proteome</keyword>
<evidence type="ECO:0000256" key="1">
    <source>
        <dbReference type="SAM" id="Phobius"/>
    </source>
</evidence>
<organism evidence="3 4">
    <name type="scientific">Williamsia sterculiae</name>
    <dbReference type="NCBI Taxonomy" id="1344003"/>
    <lineage>
        <taxon>Bacteria</taxon>
        <taxon>Bacillati</taxon>
        <taxon>Actinomycetota</taxon>
        <taxon>Actinomycetes</taxon>
        <taxon>Mycobacteriales</taxon>
        <taxon>Nocardiaceae</taxon>
        <taxon>Williamsia</taxon>
    </lineage>
</organism>
<dbReference type="AlphaFoldDB" id="A0A1N7CN68"/>
<sequence>MGASSAGVRDAAALLTALAEQSGRATTRTLDTLTEGDVLAAIARTGRSLGVEFVRRYHRLEICAVSVPQDRPVLFVANHGFGGIFDLNVFALMATLRELDLQRPVTFLVHQIAWTLQVGPLIEPLGARPAGSEEAKNAFARGENVVVLPGGDLDAFKSFRERNTVSFYGRSGFAKLARDCDVPIVPVVTTGAGKTLLVLSRGERLARILGVDKMFRLKALPVSISIPWGVSVGAVGLLPYFPMPSKLRTRVLPPMESSGAAGPEELADQVATAMQAAVDGLIG</sequence>
<dbReference type="PANTHER" id="PTHR22753">
    <property type="entry name" value="TRANSMEMBRANE PROTEIN 68"/>
    <property type="match status" value="1"/>
</dbReference>
<name>A0A1N7CN68_9NOCA</name>
<evidence type="ECO:0000259" key="2">
    <source>
        <dbReference type="Pfam" id="PF01553"/>
    </source>
</evidence>
<feature type="transmembrane region" description="Helical" evidence="1">
    <location>
        <begin position="219"/>
        <end position="241"/>
    </location>
</feature>
<protein>
    <submittedName>
        <fullName evidence="3">Acyltransferase</fullName>
    </submittedName>
</protein>